<dbReference type="EMBL" id="PFQX01000003">
    <property type="protein sequence ID" value="PJC65545.1"/>
    <property type="molecule type" value="Genomic_DNA"/>
</dbReference>
<proteinExistence type="inferred from homology"/>
<dbReference type="SUPFAM" id="SSF110849">
    <property type="entry name" value="ParB/Sulfiredoxin"/>
    <property type="match status" value="1"/>
</dbReference>
<evidence type="ECO:0000256" key="3">
    <source>
        <dbReference type="ARBA" id="ARBA00023125"/>
    </source>
</evidence>
<keyword evidence="3" id="KW-0238">DNA-binding</keyword>
<dbReference type="InterPro" id="IPR003115">
    <property type="entry name" value="ParB_N"/>
</dbReference>
<dbReference type="InterPro" id="IPR041468">
    <property type="entry name" value="HTH_ParB/Spo0J"/>
</dbReference>
<dbReference type="AlphaFoldDB" id="A0A2M8G1M3"/>
<dbReference type="Pfam" id="PF23552">
    <property type="entry name" value="ParB_C"/>
    <property type="match status" value="1"/>
</dbReference>
<keyword evidence="2" id="KW-0159">Chromosome partition</keyword>
<name>A0A2M8G1M3_9BACT</name>
<dbReference type="Gene3D" id="1.10.10.2830">
    <property type="match status" value="1"/>
</dbReference>
<dbReference type="Gene3D" id="3.90.1530.30">
    <property type="match status" value="1"/>
</dbReference>
<dbReference type="GO" id="GO:0007059">
    <property type="term" value="P:chromosome segregation"/>
    <property type="evidence" value="ECO:0007669"/>
    <property type="project" value="UniProtKB-KW"/>
</dbReference>
<comment type="similarity">
    <text evidence="1">Belongs to the ParB family.</text>
</comment>
<dbReference type="InterPro" id="IPR057240">
    <property type="entry name" value="ParB_dimer_C"/>
</dbReference>
<comment type="caution">
    <text evidence="6">The sequence shown here is derived from an EMBL/GenBank/DDBJ whole genome shotgun (WGS) entry which is preliminary data.</text>
</comment>
<dbReference type="SMART" id="SM00470">
    <property type="entry name" value="ParB"/>
    <property type="match status" value="1"/>
</dbReference>
<feature type="region of interest" description="Disordered" evidence="4">
    <location>
        <begin position="16"/>
        <end position="35"/>
    </location>
</feature>
<dbReference type="Pfam" id="PF02195">
    <property type="entry name" value="ParB_N"/>
    <property type="match status" value="1"/>
</dbReference>
<dbReference type="FunFam" id="3.90.1530.30:FF:000001">
    <property type="entry name" value="Chromosome partitioning protein ParB"/>
    <property type="match status" value="1"/>
</dbReference>
<organism evidence="6 7">
    <name type="scientific">Candidatus Colwellbacteria bacterium CG_4_9_14_0_2_um_filter_50_12</name>
    <dbReference type="NCBI Taxonomy" id="1974538"/>
    <lineage>
        <taxon>Bacteria</taxon>
        <taxon>Candidatus Colwelliibacteriota</taxon>
    </lineage>
</organism>
<dbReference type="InterPro" id="IPR050336">
    <property type="entry name" value="Chromosome_partition/occlusion"/>
</dbReference>
<dbReference type="InterPro" id="IPR036086">
    <property type="entry name" value="ParB/Sulfiredoxin_sf"/>
</dbReference>
<dbReference type="InterPro" id="IPR004437">
    <property type="entry name" value="ParB/RepB/Spo0J"/>
</dbReference>
<dbReference type="PANTHER" id="PTHR33375:SF1">
    <property type="entry name" value="CHROMOSOME-PARTITIONING PROTEIN PARB-RELATED"/>
    <property type="match status" value="1"/>
</dbReference>
<dbReference type="Pfam" id="PF17762">
    <property type="entry name" value="HTH_ParB"/>
    <property type="match status" value="1"/>
</dbReference>
<evidence type="ECO:0000313" key="7">
    <source>
        <dbReference type="Proteomes" id="UP000229674"/>
    </source>
</evidence>
<feature type="domain" description="ParB-like N-terminal" evidence="5">
    <location>
        <begin position="43"/>
        <end position="141"/>
    </location>
</feature>
<dbReference type="PANTHER" id="PTHR33375">
    <property type="entry name" value="CHROMOSOME-PARTITIONING PROTEIN PARB-RELATED"/>
    <property type="match status" value="1"/>
</dbReference>
<evidence type="ECO:0000256" key="2">
    <source>
        <dbReference type="ARBA" id="ARBA00022829"/>
    </source>
</evidence>
<evidence type="ECO:0000259" key="5">
    <source>
        <dbReference type="SMART" id="SM00470"/>
    </source>
</evidence>
<reference evidence="7" key="1">
    <citation type="submission" date="2017-09" db="EMBL/GenBank/DDBJ databases">
        <title>Depth-based differentiation of microbial function through sediment-hosted aquifers and enrichment of novel symbionts in the deep terrestrial subsurface.</title>
        <authorList>
            <person name="Probst A.J."/>
            <person name="Ladd B."/>
            <person name="Jarett J.K."/>
            <person name="Geller-Mcgrath D.E."/>
            <person name="Sieber C.M.K."/>
            <person name="Emerson J.B."/>
            <person name="Anantharaman K."/>
            <person name="Thomas B.C."/>
            <person name="Malmstrom R."/>
            <person name="Stieglmeier M."/>
            <person name="Klingl A."/>
            <person name="Woyke T."/>
            <person name="Ryan C.M."/>
            <person name="Banfield J.F."/>
        </authorList>
    </citation>
    <scope>NUCLEOTIDE SEQUENCE [LARGE SCALE GENOMIC DNA]</scope>
</reference>
<evidence type="ECO:0000313" key="6">
    <source>
        <dbReference type="EMBL" id="PJC65545.1"/>
    </source>
</evidence>
<dbReference type="FunFam" id="1.10.10.2830:FF:000001">
    <property type="entry name" value="Chromosome partitioning protein ParB"/>
    <property type="match status" value="1"/>
</dbReference>
<protein>
    <recommendedName>
        <fullName evidence="5">ParB-like N-terminal domain-containing protein</fullName>
    </recommendedName>
</protein>
<accession>A0A2M8G1M3</accession>
<dbReference type="CDD" id="cd16393">
    <property type="entry name" value="SPO0J_N"/>
    <property type="match status" value="1"/>
</dbReference>
<evidence type="ECO:0000256" key="4">
    <source>
        <dbReference type="SAM" id="MobiDB-lite"/>
    </source>
</evidence>
<dbReference type="NCBIfam" id="TIGR00180">
    <property type="entry name" value="parB_part"/>
    <property type="match status" value="1"/>
</dbReference>
<dbReference type="GO" id="GO:0003677">
    <property type="term" value="F:DNA binding"/>
    <property type="evidence" value="ECO:0007669"/>
    <property type="project" value="UniProtKB-KW"/>
</dbReference>
<dbReference type="GO" id="GO:0005694">
    <property type="term" value="C:chromosome"/>
    <property type="evidence" value="ECO:0007669"/>
    <property type="project" value="TreeGrafter"/>
</dbReference>
<evidence type="ECO:0000256" key="1">
    <source>
        <dbReference type="ARBA" id="ARBA00006295"/>
    </source>
</evidence>
<gene>
    <name evidence="6" type="ORF">CO020_00035</name>
</gene>
<dbReference type="GO" id="GO:0045881">
    <property type="term" value="P:positive regulation of sporulation resulting in formation of a cellular spore"/>
    <property type="evidence" value="ECO:0007669"/>
    <property type="project" value="TreeGrafter"/>
</dbReference>
<sequence length="315" mass="34995">MLGRGLEALIPVGENGANNRVNTEENRAPEGVASRPRPAEAIFQIEVECIKPNPHQPRRNFDEVTLKELALSVREFGVLQPLIVTKVEKESDEGTSVEYELIAGERRLLAAKIAGLRTVPAIIRRATPEREKLELAIIENVQRLDLNPIEEARAYARLQDEFKLTQREIAARLGKSREVIANAVRLLNLPSEIQDAVSSGRINGSQARLLLSVEDIPRQRELFVALIRDNMSVRELKAKVVAVKPDMASHPLPPTIPDPELAAVKEQLEEFLGTEVALSRSGESGRITIAFYSPEELHGILEKILRVRESGTQAL</sequence>
<dbReference type="SUPFAM" id="SSF109709">
    <property type="entry name" value="KorB DNA-binding domain-like"/>
    <property type="match status" value="1"/>
</dbReference>
<dbReference type="Proteomes" id="UP000229674">
    <property type="component" value="Unassembled WGS sequence"/>
</dbReference>